<reference evidence="1 2" key="1">
    <citation type="submission" date="2020-05" db="EMBL/GenBank/DDBJ databases">
        <title>Complete closed genome sequence of Defluviicoccus vanus.</title>
        <authorList>
            <person name="Bessarab I."/>
            <person name="Arumugam K."/>
            <person name="Maszenan A.M."/>
            <person name="Seviour R.J."/>
            <person name="Williams R.B."/>
        </authorList>
    </citation>
    <scope>NUCLEOTIDE SEQUENCE [LARGE SCALE GENOMIC DNA]</scope>
    <source>
        <strain evidence="1 2">Ben 114</strain>
    </source>
</reference>
<name>A0A7H1MZ87_9PROT</name>
<dbReference type="Proteomes" id="UP000516369">
    <property type="component" value="Chromosome"/>
</dbReference>
<dbReference type="AlphaFoldDB" id="A0A7H1MZ87"/>
<dbReference type="KEGG" id="dvn:HQ394_04585"/>
<evidence type="ECO:0000313" key="2">
    <source>
        <dbReference type="Proteomes" id="UP000516369"/>
    </source>
</evidence>
<proteinExistence type="predicted"/>
<gene>
    <name evidence="1" type="ORF">HQ394_04585</name>
</gene>
<accession>A0A7H1MZ87</accession>
<organism evidence="1 2">
    <name type="scientific">Defluviicoccus vanus</name>
    <dbReference type="NCBI Taxonomy" id="111831"/>
    <lineage>
        <taxon>Bacteria</taxon>
        <taxon>Pseudomonadati</taxon>
        <taxon>Pseudomonadota</taxon>
        <taxon>Alphaproteobacteria</taxon>
        <taxon>Rhodospirillales</taxon>
        <taxon>Rhodospirillaceae</taxon>
        <taxon>Defluviicoccus</taxon>
    </lineage>
</organism>
<keyword evidence="2" id="KW-1185">Reference proteome</keyword>
<sequence length="49" mass="5361">MLWKMARQTLIAAAVIGALAAVWQLSAGPGMFVSPDSPTWSERVYHDDD</sequence>
<dbReference type="EMBL" id="CP053923">
    <property type="protein sequence ID" value="QNT68773.1"/>
    <property type="molecule type" value="Genomic_DNA"/>
</dbReference>
<evidence type="ECO:0000313" key="1">
    <source>
        <dbReference type="EMBL" id="QNT68773.1"/>
    </source>
</evidence>
<protein>
    <submittedName>
        <fullName evidence="1">Uncharacterized protein</fullName>
    </submittedName>
</protein>